<evidence type="ECO:0000313" key="2">
    <source>
        <dbReference type="Proteomes" id="UP001226574"/>
    </source>
</evidence>
<evidence type="ECO:0008006" key="3">
    <source>
        <dbReference type="Google" id="ProtNLM"/>
    </source>
</evidence>
<sequence>MHPRYAAIFGIENLELNTHFRSEPVVEDVCEPKAEAPLIPVELSTLLLADLNRAITPLHISNVVKGDTLAWHDGQLSLPTQQLNADTKRALWALMSKHIDNL</sequence>
<gene>
    <name evidence="1" type="ORF">RC083_05120</name>
</gene>
<protein>
    <recommendedName>
        <fullName evidence="3">Orphan protein</fullName>
    </recommendedName>
</protein>
<evidence type="ECO:0000313" key="1">
    <source>
        <dbReference type="EMBL" id="MDQ9090973.1"/>
    </source>
</evidence>
<name>A0ABU1B975_PSEHA</name>
<dbReference type="EMBL" id="JAVIFY010000003">
    <property type="protein sequence ID" value="MDQ9090973.1"/>
    <property type="molecule type" value="Genomic_DNA"/>
</dbReference>
<comment type="caution">
    <text evidence="1">The sequence shown here is derived from an EMBL/GenBank/DDBJ whole genome shotgun (WGS) entry which is preliminary data.</text>
</comment>
<keyword evidence="2" id="KW-1185">Reference proteome</keyword>
<organism evidence="1 2">
    <name type="scientific">Pseudoalteromonas haloplanktis</name>
    <name type="common">Alteromonas haloplanktis</name>
    <dbReference type="NCBI Taxonomy" id="228"/>
    <lineage>
        <taxon>Bacteria</taxon>
        <taxon>Pseudomonadati</taxon>
        <taxon>Pseudomonadota</taxon>
        <taxon>Gammaproteobacteria</taxon>
        <taxon>Alteromonadales</taxon>
        <taxon>Pseudoalteromonadaceae</taxon>
        <taxon>Pseudoalteromonas</taxon>
    </lineage>
</organism>
<reference evidence="1 2" key="1">
    <citation type="submission" date="2023-08" db="EMBL/GenBank/DDBJ databases">
        <title>Pseudoalteromonas haloplanktis LL1 genome.</title>
        <authorList>
            <person name="Wu S."/>
        </authorList>
    </citation>
    <scope>NUCLEOTIDE SEQUENCE [LARGE SCALE GENOMIC DNA]</scope>
    <source>
        <strain evidence="1 2">LL1</strain>
    </source>
</reference>
<dbReference type="Proteomes" id="UP001226574">
    <property type="component" value="Unassembled WGS sequence"/>
</dbReference>
<proteinExistence type="predicted"/>
<accession>A0ABU1B975</accession>
<dbReference type="RefSeq" id="WP_309038543.1">
    <property type="nucleotide sequence ID" value="NZ_JAVIFY010000003.1"/>
</dbReference>